<keyword evidence="2" id="KW-1185">Reference proteome</keyword>
<dbReference type="Proteomes" id="UP001202827">
    <property type="component" value="Unassembled WGS sequence"/>
</dbReference>
<dbReference type="RefSeq" id="WP_248683634.1">
    <property type="nucleotide sequence ID" value="NZ_JALPRY010000015.1"/>
</dbReference>
<gene>
    <name evidence="1" type="ORF">M0654_13790</name>
</gene>
<dbReference type="EMBL" id="JALPRY010000015">
    <property type="protein sequence ID" value="MCK8781053.1"/>
    <property type="molecule type" value="Genomic_DNA"/>
</dbReference>
<evidence type="ECO:0000313" key="2">
    <source>
        <dbReference type="Proteomes" id="UP001202827"/>
    </source>
</evidence>
<comment type="caution">
    <text evidence="1">The sequence shown here is derived from an EMBL/GenBank/DDBJ whole genome shotgun (WGS) entry which is preliminary data.</text>
</comment>
<proteinExistence type="predicted"/>
<accession>A0ABT0IT71</accession>
<name>A0ABT0IT71_9HYPH</name>
<dbReference type="SUPFAM" id="SSF55961">
    <property type="entry name" value="Bet v1-like"/>
    <property type="match status" value="1"/>
</dbReference>
<protein>
    <submittedName>
        <fullName evidence="1">SRPBCC family protein</fullName>
    </submittedName>
</protein>
<dbReference type="Gene3D" id="3.30.530.20">
    <property type="match status" value="1"/>
</dbReference>
<sequence length="135" mass="15043">MATYQARIIHVSIDRPWQEVYAYASKPENMQYWASGLAEGLRRDGDEWIGDGGPIGRIRVRFSPENPYGILDHTVAMEDGTVVGNPLRVVPNVDGAEVMFTLLKRPEMTEEAFEADAAHIQKDLMALKAILEGKA</sequence>
<dbReference type="InterPro" id="IPR023393">
    <property type="entry name" value="START-like_dom_sf"/>
</dbReference>
<evidence type="ECO:0000313" key="1">
    <source>
        <dbReference type="EMBL" id="MCK8781053.1"/>
    </source>
</evidence>
<reference evidence="1 2" key="1">
    <citation type="submission" date="2022-04" db="EMBL/GenBank/DDBJ databases">
        <title>Rhizobium coralii sp. nov., isolated from coral Turbinaria peltata.</title>
        <authorList>
            <person name="Sun H."/>
        </authorList>
    </citation>
    <scope>NUCLEOTIDE SEQUENCE [LARGE SCALE GENOMIC DNA]</scope>
    <source>
        <strain evidence="1 2">NTR19</strain>
    </source>
</reference>
<organism evidence="1 2">
    <name type="scientific">Neorhizobium turbinariae</name>
    <dbReference type="NCBI Taxonomy" id="2937795"/>
    <lineage>
        <taxon>Bacteria</taxon>
        <taxon>Pseudomonadati</taxon>
        <taxon>Pseudomonadota</taxon>
        <taxon>Alphaproteobacteria</taxon>
        <taxon>Hyphomicrobiales</taxon>
        <taxon>Rhizobiaceae</taxon>
        <taxon>Rhizobium/Agrobacterium group</taxon>
        <taxon>Neorhizobium</taxon>
    </lineage>
</organism>